<evidence type="ECO:0000313" key="3">
    <source>
        <dbReference type="WBParaSite" id="nRc.2.0.1.t05467-RA"/>
    </source>
</evidence>
<feature type="region of interest" description="Disordered" evidence="1">
    <location>
        <begin position="20"/>
        <end position="39"/>
    </location>
</feature>
<dbReference type="WBParaSite" id="nRc.2.0.1.t05467-RA">
    <property type="protein sequence ID" value="nRc.2.0.1.t05467-RA"/>
    <property type="gene ID" value="nRc.2.0.1.g05467"/>
</dbReference>
<proteinExistence type="predicted"/>
<keyword evidence="2" id="KW-1185">Reference proteome</keyword>
<organism evidence="2 3">
    <name type="scientific">Romanomermis culicivorax</name>
    <name type="common">Nematode worm</name>
    <dbReference type="NCBI Taxonomy" id="13658"/>
    <lineage>
        <taxon>Eukaryota</taxon>
        <taxon>Metazoa</taxon>
        <taxon>Ecdysozoa</taxon>
        <taxon>Nematoda</taxon>
        <taxon>Enoplea</taxon>
        <taxon>Dorylaimia</taxon>
        <taxon>Mermithida</taxon>
        <taxon>Mermithoidea</taxon>
        <taxon>Mermithidae</taxon>
        <taxon>Romanomermis</taxon>
    </lineage>
</organism>
<sequence length="152" mass="17172">MERNHATFYIHKVVVQTIDTEKEGRTTKGGPGKSQAKMNEKWRGKSLAKDLQNHGRGGNNEEVLEEDILEEVLEISEEEEISENSRCQVDRCIVCGANYVNQCKQSKHMGPEKEWVHETSVCICTMRQMIMSSLGPHTCGRILLFFGGCSNL</sequence>
<dbReference type="AlphaFoldDB" id="A0A915HV99"/>
<reference evidence="3" key="1">
    <citation type="submission" date="2022-11" db="UniProtKB">
        <authorList>
            <consortium name="WormBaseParasite"/>
        </authorList>
    </citation>
    <scope>IDENTIFICATION</scope>
</reference>
<accession>A0A915HV99</accession>
<evidence type="ECO:0000313" key="2">
    <source>
        <dbReference type="Proteomes" id="UP000887565"/>
    </source>
</evidence>
<protein>
    <submittedName>
        <fullName evidence="3">C2H2-type domain-containing protein</fullName>
    </submittedName>
</protein>
<dbReference type="Proteomes" id="UP000887565">
    <property type="component" value="Unplaced"/>
</dbReference>
<name>A0A915HV99_ROMCU</name>
<evidence type="ECO:0000256" key="1">
    <source>
        <dbReference type="SAM" id="MobiDB-lite"/>
    </source>
</evidence>